<comment type="caution">
    <text evidence="1">The sequence shown here is derived from an EMBL/GenBank/DDBJ whole genome shotgun (WGS) entry which is preliminary data.</text>
</comment>
<accession>A0A352IND4</accession>
<dbReference type="EMBL" id="DNNA01000024">
    <property type="protein sequence ID" value="HBC32967.1"/>
    <property type="molecule type" value="Genomic_DNA"/>
</dbReference>
<dbReference type="GO" id="GO:0016301">
    <property type="term" value="F:kinase activity"/>
    <property type="evidence" value="ECO:0007669"/>
    <property type="project" value="UniProtKB-KW"/>
</dbReference>
<dbReference type="Proteomes" id="UP000263489">
    <property type="component" value="Unassembled WGS sequence"/>
</dbReference>
<sequence>MASTHLKHNATGYADALVCEAEGLERLAGALDEAGVTDVGVPHVYRVNETELEITAIRSSGG</sequence>
<proteinExistence type="predicted"/>
<gene>
    <name evidence="1" type="ORF">DC045_01285</name>
</gene>
<organism evidence="1 2">
    <name type="scientific">Marinobacter adhaerens</name>
    <dbReference type="NCBI Taxonomy" id="1033846"/>
    <lineage>
        <taxon>Bacteria</taxon>
        <taxon>Pseudomonadati</taxon>
        <taxon>Pseudomonadota</taxon>
        <taxon>Gammaproteobacteria</taxon>
        <taxon>Pseudomonadales</taxon>
        <taxon>Marinobacteraceae</taxon>
        <taxon>Marinobacter</taxon>
    </lineage>
</organism>
<keyword evidence="1" id="KW-0418">Kinase</keyword>
<keyword evidence="1" id="KW-0808">Transferase</keyword>
<dbReference type="AlphaFoldDB" id="A0A352IND4"/>
<evidence type="ECO:0000313" key="2">
    <source>
        <dbReference type="Proteomes" id="UP000263489"/>
    </source>
</evidence>
<evidence type="ECO:0000313" key="1">
    <source>
        <dbReference type="EMBL" id="HBC32967.1"/>
    </source>
</evidence>
<protein>
    <submittedName>
        <fullName evidence="1">Fructosamine kinase</fullName>
    </submittedName>
</protein>
<name>A0A352IND4_9GAMM</name>
<reference evidence="1 2" key="1">
    <citation type="journal article" date="2018" name="Nat. Biotechnol.">
        <title>A standardized bacterial taxonomy based on genome phylogeny substantially revises the tree of life.</title>
        <authorList>
            <person name="Parks D.H."/>
            <person name="Chuvochina M."/>
            <person name="Waite D.W."/>
            <person name="Rinke C."/>
            <person name="Skarshewski A."/>
            <person name="Chaumeil P.A."/>
            <person name="Hugenholtz P."/>
        </authorList>
    </citation>
    <scope>NUCLEOTIDE SEQUENCE [LARGE SCALE GENOMIC DNA]</scope>
    <source>
        <strain evidence="1">UBA9380</strain>
    </source>
</reference>
<feature type="non-terminal residue" evidence="1">
    <location>
        <position position="62"/>
    </location>
</feature>